<dbReference type="InterPro" id="IPR049039">
    <property type="entry name" value="RMD1-3_a_helical_rpt"/>
</dbReference>
<name>A0A556QGI6_9BACT</name>
<gene>
    <name evidence="9" type="ORF">FPL22_15910</name>
</gene>
<dbReference type="Gene3D" id="1.25.40.10">
    <property type="entry name" value="Tetratricopeptide repeat domain"/>
    <property type="match status" value="2"/>
</dbReference>
<evidence type="ECO:0000256" key="4">
    <source>
        <dbReference type="ARBA" id="ARBA00022737"/>
    </source>
</evidence>
<evidence type="ECO:0000313" key="9">
    <source>
        <dbReference type="EMBL" id="TSJ75750.1"/>
    </source>
</evidence>
<dbReference type="Pfam" id="PF21033">
    <property type="entry name" value="RMD1-3"/>
    <property type="match status" value="1"/>
</dbReference>
<evidence type="ECO:0000256" key="8">
    <source>
        <dbReference type="ARBA" id="ARBA00041958"/>
    </source>
</evidence>
<dbReference type="PANTHER" id="PTHR16056:SF16">
    <property type="entry name" value="REGULATOR OF MICROTUBULE DYNAMICS PROTEIN 1"/>
    <property type="match status" value="1"/>
</dbReference>
<dbReference type="Proteomes" id="UP000315648">
    <property type="component" value="Unassembled WGS sequence"/>
</dbReference>
<comment type="subcellular location">
    <subcellularLocation>
        <location evidence="1">Cytoplasm</location>
        <location evidence="1">Cytoskeleton</location>
    </subcellularLocation>
</comment>
<comment type="subunit">
    <text evidence="2">Interacts with microtubules.</text>
</comment>
<evidence type="ECO:0000256" key="2">
    <source>
        <dbReference type="ARBA" id="ARBA00011375"/>
    </source>
</evidence>
<evidence type="ECO:0000256" key="1">
    <source>
        <dbReference type="ARBA" id="ARBA00004245"/>
    </source>
</evidence>
<organism evidence="9 10">
    <name type="scientific">Rariglobus hedericola</name>
    <dbReference type="NCBI Taxonomy" id="2597822"/>
    <lineage>
        <taxon>Bacteria</taxon>
        <taxon>Pseudomonadati</taxon>
        <taxon>Verrucomicrobiota</taxon>
        <taxon>Opitutia</taxon>
        <taxon>Opitutales</taxon>
        <taxon>Opitutaceae</taxon>
        <taxon>Rariglobus</taxon>
    </lineage>
</organism>
<evidence type="ECO:0000256" key="7">
    <source>
        <dbReference type="ARBA" id="ARBA00039966"/>
    </source>
</evidence>
<dbReference type="RefSeq" id="WP_144354023.1">
    <property type="nucleotide sequence ID" value="NZ_CBCRVV010000004.1"/>
</dbReference>
<dbReference type="OrthoDB" id="185431at2"/>
<accession>A0A556QGI6</accession>
<dbReference type="SUPFAM" id="SSF48452">
    <property type="entry name" value="TPR-like"/>
    <property type="match status" value="1"/>
</dbReference>
<keyword evidence="5" id="KW-0802">TPR repeat</keyword>
<keyword evidence="4" id="KW-0677">Repeat</keyword>
<protein>
    <recommendedName>
        <fullName evidence="7">Regulator of microtubule dynamics protein 1</fullName>
    </recommendedName>
    <alternativeName>
        <fullName evidence="8">Protein FAM82B</fullName>
    </alternativeName>
</protein>
<dbReference type="GO" id="GO:0097431">
    <property type="term" value="C:mitotic spindle pole"/>
    <property type="evidence" value="ECO:0007669"/>
    <property type="project" value="TreeGrafter"/>
</dbReference>
<evidence type="ECO:0000256" key="6">
    <source>
        <dbReference type="ARBA" id="ARBA00023212"/>
    </source>
</evidence>
<dbReference type="EMBL" id="VMBG01000003">
    <property type="protein sequence ID" value="TSJ75750.1"/>
    <property type="molecule type" value="Genomic_DNA"/>
</dbReference>
<comment type="caution">
    <text evidence="9">The sequence shown here is derived from an EMBL/GenBank/DDBJ whole genome shotgun (WGS) entry which is preliminary data.</text>
</comment>
<sequence length="252" mass="27684">MKFIGLLLGLHLATATITVWAGEAPSLIERALVAESKFDSQTALDLFLAADRAKPNDGFILQKIARQYSDSILDTADIEEKKHRAEQALAYAQRSVAVAPDNAENVLSLAVCHGTLAVYSDTRTKLRYSRLVKEEAERALVLNPDYDWAHHLLGRWHYEVATLGATKRFFVRIIYGGLPEASFNQAITHLERAVALAPKVAPHHLELGFALLAAGREADARVAFNRGLALPSTGKHDDAAKDRARAALQQLK</sequence>
<dbReference type="GO" id="GO:0008017">
    <property type="term" value="F:microtubule binding"/>
    <property type="evidence" value="ECO:0007669"/>
    <property type="project" value="TreeGrafter"/>
</dbReference>
<dbReference type="GO" id="GO:0005737">
    <property type="term" value="C:cytoplasm"/>
    <property type="evidence" value="ECO:0007669"/>
    <property type="project" value="TreeGrafter"/>
</dbReference>
<evidence type="ECO:0000256" key="3">
    <source>
        <dbReference type="ARBA" id="ARBA00022490"/>
    </source>
</evidence>
<dbReference type="GO" id="GO:0005876">
    <property type="term" value="C:spindle microtubule"/>
    <property type="evidence" value="ECO:0007669"/>
    <property type="project" value="TreeGrafter"/>
</dbReference>
<keyword evidence="10" id="KW-1185">Reference proteome</keyword>
<reference evidence="9 10" key="1">
    <citation type="submission" date="2019-07" db="EMBL/GenBank/DDBJ databases">
        <title>Description of 53C-WASEF.</title>
        <authorList>
            <person name="Pitt A."/>
            <person name="Hahn M.W."/>
        </authorList>
    </citation>
    <scope>NUCLEOTIDE SEQUENCE [LARGE SCALE GENOMIC DNA]</scope>
    <source>
        <strain evidence="9 10">53C-WASEF</strain>
    </source>
</reference>
<evidence type="ECO:0000313" key="10">
    <source>
        <dbReference type="Proteomes" id="UP000315648"/>
    </source>
</evidence>
<keyword evidence="3" id="KW-0963">Cytoplasm</keyword>
<dbReference type="AlphaFoldDB" id="A0A556QGI6"/>
<keyword evidence="6" id="KW-0206">Cytoskeleton</keyword>
<dbReference type="PANTHER" id="PTHR16056">
    <property type="entry name" value="REGULATOR OF MICROTUBULE DYNAMICS PROTEIN"/>
    <property type="match status" value="1"/>
</dbReference>
<dbReference type="InterPro" id="IPR011990">
    <property type="entry name" value="TPR-like_helical_dom_sf"/>
</dbReference>
<proteinExistence type="predicted"/>
<evidence type="ECO:0000256" key="5">
    <source>
        <dbReference type="ARBA" id="ARBA00022803"/>
    </source>
</evidence>